<feature type="region of interest" description="Disordered" evidence="1">
    <location>
        <begin position="107"/>
        <end position="131"/>
    </location>
</feature>
<reference evidence="4" key="1">
    <citation type="submission" date="2017-02" db="UniProtKB">
        <authorList>
            <consortium name="WormBaseParasite"/>
        </authorList>
    </citation>
    <scope>IDENTIFICATION</scope>
</reference>
<organism evidence="4">
    <name type="scientific">Rodentolepis nana</name>
    <name type="common">Dwarf tapeworm</name>
    <name type="synonym">Hymenolepis nana</name>
    <dbReference type="NCBI Taxonomy" id="102285"/>
    <lineage>
        <taxon>Eukaryota</taxon>
        <taxon>Metazoa</taxon>
        <taxon>Spiralia</taxon>
        <taxon>Lophotrochozoa</taxon>
        <taxon>Platyhelminthes</taxon>
        <taxon>Cestoda</taxon>
        <taxon>Eucestoda</taxon>
        <taxon>Cyclophyllidea</taxon>
        <taxon>Hymenolepididae</taxon>
        <taxon>Rodentolepis</taxon>
    </lineage>
</organism>
<evidence type="ECO:0000313" key="2">
    <source>
        <dbReference type="EMBL" id="VDN96852.1"/>
    </source>
</evidence>
<accession>A0A0R3T253</accession>
<name>A0A0R3T253_RODNA</name>
<evidence type="ECO:0000256" key="1">
    <source>
        <dbReference type="SAM" id="MobiDB-lite"/>
    </source>
</evidence>
<reference evidence="2 3" key="2">
    <citation type="submission" date="2018-11" db="EMBL/GenBank/DDBJ databases">
        <authorList>
            <consortium name="Pathogen Informatics"/>
        </authorList>
    </citation>
    <scope>NUCLEOTIDE SEQUENCE [LARGE SCALE GENOMIC DNA]</scope>
</reference>
<evidence type="ECO:0000313" key="4">
    <source>
        <dbReference type="WBParaSite" id="HNAJ_0000099301-mRNA-1"/>
    </source>
</evidence>
<dbReference type="OrthoDB" id="6233338at2759"/>
<dbReference type="EMBL" id="UZAE01000342">
    <property type="protein sequence ID" value="VDN96852.1"/>
    <property type="molecule type" value="Genomic_DNA"/>
</dbReference>
<sequence>MNRLKIMEIKQRRHEERRQKALVNGALRSPIGRPIAYILDKQNRLLHHASNRHHRNSESKIRINRVERVSLTLLPTGYKASRMVYKGAFPNNEASEFSHLNFPVLPQQPTGPLLPNRKKPSTGGEVPTQPLNDAEKRDRLFIKAVEIISEWTAEEPNFIDPEAAYGDKNFRFMDSVKVRLRAFKATISPNMMKILENASIRCKRTPRNDTEIVRYNKATDKTHINSKQCTPTGNAHPKTQSAIMPRKSTFVQTLSSPAHYREDSCPEIQFRPGNNEDHLPRISPAVMRNRTKPIIDPEIQPCQTYQQEMSIIERTIPPRCFEEVPGCSRRLYHDSDSQNCYINRNYWEPSPRYRCNMRSYDVDLDSHSSSRWPPYRGLDIEHPEAISHRINKPCGLEEEKEEDASLTASLLHPIWDTPEECKMQWSNFMLLE</sequence>
<gene>
    <name evidence="2" type="ORF">HNAJ_LOCUS993</name>
</gene>
<dbReference type="AlphaFoldDB" id="A0A0R3T253"/>
<dbReference type="Proteomes" id="UP000278807">
    <property type="component" value="Unassembled WGS sequence"/>
</dbReference>
<evidence type="ECO:0000313" key="3">
    <source>
        <dbReference type="Proteomes" id="UP000278807"/>
    </source>
</evidence>
<keyword evidence="3" id="KW-1185">Reference proteome</keyword>
<protein>
    <submittedName>
        <fullName evidence="2 4">Uncharacterized protein</fullName>
    </submittedName>
</protein>
<dbReference type="WBParaSite" id="HNAJ_0000099301-mRNA-1">
    <property type="protein sequence ID" value="HNAJ_0000099301-mRNA-1"/>
    <property type="gene ID" value="HNAJ_0000099301"/>
</dbReference>
<proteinExistence type="predicted"/>